<evidence type="ECO:0000313" key="2">
    <source>
        <dbReference type="EMBL" id="MDF0716093.1"/>
    </source>
</evidence>
<evidence type="ECO:0000313" key="3">
    <source>
        <dbReference type="Proteomes" id="UP001221366"/>
    </source>
</evidence>
<keyword evidence="3" id="KW-1185">Reference proteome</keyword>
<dbReference type="RefSeq" id="WP_275615332.1">
    <property type="nucleotide sequence ID" value="NZ_JARFVB010000003.1"/>
</dbReference>
<sequence>MGGLTDLRPFPAKPQEGFAKEGRTKNPFGRLPYWPNADTSTIAMVIGQ</sequence>
<accession>A0ABT5XY30</accession>
<dbReference type="EMBL" id="JARFVB010000003">
    <property type="protein sequence ID" value="MDF0716093.1"/>
    <property type="molecule type" value="Genomic_DNA"/>
</dbReference>
<proteinExistence type="predicted"/>
<evidence type="ECO:0000256" key="1">
    <source>
        <dbReference type="SAM" id="MobiDB-lite"/>
    </source>
</evidence>
<protein>
    <submittedName>
        <fullName evidence="2">Uncharacterized protein</fullName>
    </submittedName>
</protein>
<feature type="region of interest" description="Disordered" evidence="1">
    <location>
        <begin position="1"/>
        <end position="32"/>
    </location>
</feature>
<dbReference type="Proteomes" id="UP001221366">
    <property type="component" value="Unassembled WGS sequence"/>
</dbReference>
<reference evidence="2 3" key="1">
    <citation type="submission" date="2023-03" db="EMBL/GenBank/DDBJ databases">
        <title>Muricauda XX sp. nov. and Muricauda XXX sp. nov., two novel species isolated from Okinawa Trough.</title>
        <authorList>
            <person name="Cao W."/>
            <person name="Deng X."/>
        </authorList>
    </citation>
    <scope>NUCLEOTIDE SEQUENCE [LARGE SCALE GENOMIC DNA]</scope>
    <source>
        <strain evidence="2 3">334s03</strain>
    </source>
</reference>
<gene>
    <name evidence="2" type="ORF">PY092_08050</name>
</gene>
<comment type="caution">
    <text evidence="2">The sequence shown here is derived from an EMBL/GenBank/DDBJ whole genome shotgun (WGS) entry which is preliminary data.</text>
</comment>
<name>A0ABT5XY30_9FLAO</name>
<organism evidence="2 3">
    <name type="scientific">Flagellimonas yonaguniensis</name>
    <dbReference type="NCBI Taxonomy" id="3031325"/>
    <lineage>
        <taxon>Bacteria</taxon>
        <taxon>Pseudomonadati</taxon>
        <taxon>Bacteroidota</taxon>
        <taxon>Flavobacteriia</taxon>
        <taxon>Flavobacteriales</taxon>
        <taxon>Flavobacteriaceae</taxon>
        <taxon>Flagellimonas</taxon>
    </lineage>
</organism>